<dbReference type="Pfam" id="PF02687">
    <property type="entry name" value="FtsX"/>
    <property type="match status" value="1"/>
</dbReference>
<proteinExistence type="inferred from homology"/>
<dbReference type="AlphaFoldDB" id="U2QPT1"/>
<feature type="transmembrane region" description="Helical" evidence="6">
    <location>
        <begin position="65"/>
        <end position="85"/>
    </location>
</feature>
<keyword evidence="6" id="KW-0813">Transport</keyword>
<name>U2QPT1_9BACL</name>
<evidence type="ECO:0000256" key="4">
    <source>
        <dbReference type="ARBA" id="ARBA00022989"/>
    </source>
</evidence>
<dbReference type="PATRIC" id="fig|1321820.3.peg.759"/>
<dbReference type="GO" id="GO:0055085">
    <property type="term" value="P:transmembrane transport"/>
    <property type="evidence" value="ECO:0007669"/>
    <property type="project" value="UniProtKB-UniRule"/>
</dbReference>
<comment type="subcellular location">
    <subcellularLocation>
        <location evidence="1 6">Cell membrane</location>
        <topology evidence="1 6">Multi-pass membrane protein</topology>
    </subcellularLocation>
</comment>
<evidence type="ECO:0000313" key="8">
    <source>
        <dbReference type="EMBL" id="ERK58476.1"/>
    </source>
</evidence>
<sequence length="668" mass="75947">MSKMRFFYSRFAWNNIVKNKRLVLPYIFASIFTIASFYILGSIAFGSSLDKLEHGAAQTKQILSFGLIVIAIFSVIFLFYTYSFLIKRRIKEFGLYAVLGMTKKQIAKILMRETIFIGFIALTFGLAFGLMFGKVTLLALLKLFSKGVVFGFEIPVIAIVMTIGLFGGIYFLILLYTIIKISRLKIITLLKEGSTGEKEPKARFILTLIGIGLIGYGYYTALTTGNPIEALTSFFYAVMVVILGTYLIFMTVSIAVLKIMKNNKRYYYKPKHFISVSGLLYRMKRNAVGLANICILSTMVLVTMGATSTMYAGVNEAYENRYPRDISVGVRHSNKEIASEVQKEIDKILKKHNVKKSDEVFYNTLMTAGEMENGKITAQENNKISNLVIVVVSTLSDYNKMSGENKTLKPDEVLLYLDKKVKYQHNDIQILNEKFTVKEKLSQIAGEIGHTEANIMPTYYIVVKDESIRTKIAEKLTVTENSGDSAEKYKSDKMLTTNIMFNIKNPNKEAKIVKDINNLNNKYEVFSESKYENKDEFKAMFASFLFIGIFISLIFIVSQVVIMYYKQISEGYEDKNKFSIMRKVGLTEKQIKQSIRSQVLLIFFAPLIIATIHTAVAFPFIEKIMNLFLLKKTTAFLIGMSGAVGVFTLFYLIVYVLTSRVYYRIIKD</sequence>
<dbReference type="EMBL" id="AWVP01000048">
    <property type="protein sequence ID" value="ERK58476.1"/>
    <property type="molecule type" value="Genomic_DNA"/>
</dbReference>
<evidence type="ECO:0000256" key="6">
    <source>
        <dbReference type="PIRNR" id="PIRNR018968"/>
    </source>
</evidence>
<evidence type="ECO:0000256" key="2">
    <source>
        <dbReference type="ARBA" id="ARBA00022475"/>
    </source>
</evidence>
<evidence type="ECO:0000313" key="9">
    <source>
        <dbReference type="Proteomes" id="UP000016637"/>
    </source>
</evidence>
<keyword evidence="5 6" id="KW-0472">Membrane</keyword>
<dbReference type="eggNOG" id="COG0577">
    <property type="taxonomic scope" value="Bacteria"/>
</dbReference>
<reference evidence="8 9" key="1">
    <citation type="submission" date="2013-08" db="EMBL/GenBank/DDBJ databases">
        <authorList>
            <person name="Weinstock G."/>
            <person name="Sodergren E."/>
            <person name="Wylie T."/>
            <person name="Fulton L."/>
            <person name="Fulton R."/>
            <person name="Fronick C."/>
            <person name="O'Laughlin M."/>
            <person name="Godfrey J."/>
            <person name="Miner T."/>
            <person name="Herter B."/>
            <person name="Appelbaum E."/>
            <person name="Cordes M."/>
            <person name="Lek S."/>
            <person name="Wollam A."/>
            <person name="Pepin K.H."/>
            <person name="Palsikar V.B."/>
            <person name="Mitreva M."/>
            <person name="Wilson R.K."/>
        </authorList>
    </citation>
    <scope>NUCLEOTIDE SEQUENCE [LARGE SCALE GENOMIC DNA]</scope>
    <source>
        <strain evidence="8 9">ATCC 700627</strain>
    </source>
</reference>
<dbReference type="Proteomes" id="UP000016637">
    <property type="component" value="Unassembled WGS sequence"/>
</dbReference>
<dbReference type="PANTHER" id="PTHR46795">
    <property type="entry name" value="ABC TRANSPORTER PERMEASE-RELATED-RELATED"/>
    <property type="match status" value="1"/>
</dbReference>
<evidence type="ECO:0000259" key="7">
    <source>
        <dbReference type="Pfam" id="PF02687"/>
    </source>
</evidence>
<feature type="transmembrane region" description="Helical" evidence="6">
    <location>
        <begin position="202"/>
        <end position="222"/>
    </location>
</feature>
<feature type="domain" description="ABC3 transporter permease C-terminal" evidence="7">
    <location>
        <begin position="65"/>
        <end position="185"/>
    </location>
</feature>
<feature type="transmembrane region" description="Helical" evidence="6">
    <location>
        <begin position="290"/>
        <end position="314"/>
    </location>
</feature>
<keyword evidence="4 6" id="KW-1133">Transmembrane helix</keyword>
<dbReference type="InterPro" id="IPR027022">
    <property type="entry name" value="ABC_permease_BceB-typ"/>
</dbReference>
<evidence type="ECO:0000256" key="3">
    <source>
        <dbReference type="ARBA" id="ARBA00022692"/>
    </source>
</evidence>
<protein>
    <submittedName>
        <fullName evidence="8">Efflux ABC transporter, permease protein</fullName>
    </submittedName>
</protein>
<dbReference type="GO" id="GO:0005886">
    <property type="term" value="C:plasma membrane"/>
    <property type="evidence" value="ECO:0007669"/>
    <property type="project" value="UniProtKB-SubCell"/>
</dbReference>
<feature type="transmembrane region" description="Helical" evidence="6">
    <location>
        <begin position="633"/>
        <end position="657"/>
    </location>
</feature>
<dbReference type="InterPro" id="IPR052536">
    <property type="entry name" value="ABC-4_Integral_Memb_Prot"/>
</dbReference>
<feature type="transmembrane region" description="Helical" evidence="6">
    <location>
        <begin position="21"/>
        <end position="45"/>
    </location>
</feature>
<comment type="caution">
    <text evidence="8">The sequence shown here is derived from an EMBL/GenBank/DDBJ whole genome shotgun (WGS) entry which is preliminary data.</text>
</comment>
<feature type="transmembrane region" description="Helical" evidence="6">
    <location>
        <begin position="156"/>
        <end position="181"/>
    </location>
</feature>
<feature type="transmembrane region" description="Helical" evidence="6">
    <location>
        <begin position="539"/>
        <end position="565"/>
    </location>
</feature>
<dbReference type="InterPro" id="IPR003838">
    <property type="entry name" value="ABC3_permease_C"/>
</dbReference>
<evidence type="ECO:0000256" key="1">
    <source>
        <dbReference type="ARBA" id="ARBA00004651"/>
    </source>
</evidence>
<feature type="transmembrane region" description="Helical" evidence="6">
    <location>
        <begin position="599"/>
        <end position="621"/>
    </location>
</feature>
<keyword evidence="2 6" id="KW-1003">Cell membrane</keyword>
<evidence type="ECO:0000256" key="5">
    <source>
        <dbReference type="ARBA" id="ARBA00023136"/>
    </source>
</evidence>
<feature type="transmembrane region" description="Helical" evidence="6">
    <location>
        <begin position="114"/>
        <end position="144"/>
    </location>
</feature>
<keyword evidence="3 6" id="KW-0812">Transmembrane</keyword>
<dbReference type="PANTHER" id="PTHR46795:SF3">
    <property type="entry name" value="ABC TRANSPORTER PERMEASE"/>
    <property type="match status" value="1"/>
</dbReference>
<dbReference type="HOGENOM" id="CLU_022800_2_3_9"/>
<keyword evidence="9" id="KW-1185">Reference proteome</keyword>
<gene>
    <name evidence="8" type="ORF">HMPREF1983_00778</name>
</gene>
<dbReference type="PIRSF" id="PIRSF018968">
    <property type="entry name" value="ABC_permease_BceB"/>
    <property type="match status" value="1"/>
</dbReference>
<accession>U2QPT1</accession>
<feature type="transmembrane region" description="Helical" evidence="6">
    <location>
        <begin position="234"/>
        <end position="257"/>
    </location>
</feature>
<comment type="similarity">
    <text evidence="6">Belongs to the ABC-4 integral membrane protein family.</text>
</comment>
<organism evidence="8 9">
    <name type="scientific">Gemella bergeri ATCC 700627</name>
    <dbReference type="NCBI Taxonomy" id="1321820"/>
    <lineage>
        <taxon>Bacteria</taxon>
        <taxon>Bacillati</taxon>
        <taxon>Bacillota</taxon>
        <taxon>Bacilli</taxon>
        <taxon>Bacillales</taxon>
        <taxon>Gemellaceae</taxon>
        <taxon>Gemella</taxon>
    </lineage>
</organism>